<feature type="compositionally biased region" description="Acidic residues" evidence="1">
    <location>
        <begin position="52"/>
        <end position="69"/>
    </location>
</feature>
<gene>
    <name evidence="3" type="ORF">SAMN05192561_12821</name>
</gene>
<evidence type="ECO:0000256" key="1">
    <source>
        <dbReference type="SAM" id="MobiDB-lite"/>
    </source>
</evidence>
<dbReference type="InterPro" id="IPR027598">
    <property type="entry name" value="Amphi-Trp_dom"/>
</dbReference>
<feature type="region of interest" description="Disordered" evidence="1">
    <location>
        <begin position="46"/>
        <end position="78"/>
    </location>
</feature>
<dbReference type="EMBL" id="FNWU01000028">
    <property type="protein sequence ID" value="SEH67463.1"/>
    <property type="molecule type" value="Genomic_DNA"/>
</dbReference>
<evidence type="ECO:0000313" key="4">
    <source>
        <dbReference type="Proteomes" id="UP000199215"/>
    </source>
</evidence>
<dbReference type="Proteomes" id="UP000199215">
    <property type="component" value="Unassembled WGS sequence"/>
</dbReference>
<protein>
    <submittedName>
        <fullName evidence="3">Amphi-Trp domain-containing protein</fullName>
    </submittedName>
</protein>
<dbReference type="Pfam" id="PF20068">
    <property type="entry name" value="Amphi-Trp"/>
    <property type="match status" value="1"/>
</dbReference>
<organism evidence="3 4">
    <name type="scientific">Halopenitus malekzadehii</name>
    <dbReference type="NCBI Taxonomy" id="1267564"/>
    <lineage>
        <taxon>Archaea</taxon>
        <taxon>Methanobacteriati</taxon>
        <taxon>Methanobacteriota</taxon>
        <taxon>Stenosarchaea group</taxon>
        <taxon>Halobacteria</taxon>
        <taxon>Halobacteriales</taxon>
        <taxon>Haloferacaceae</taxon>
        <taxon>Halopenitus</taxon>
    </lineage>
</organism>
<feature type="domain" description="Amphi-Trp" evidence="2">
    <location>
        <begin position="67"/>
        <end position="139"/>
    </location>
</feature>
<evidence type="ECO:0000313" key="3">
    <source>
        <dbReference type="EMBL" id="SEH67463.1"/>
    </source>
</evidence>
<evidence type="ECO:0000259" key="2">
    <source>
        <dbReference type="Pfam" id="PF20068"/>
    </source>
</evidence>
<accession>A0A1H6JXJ9</accession>
<reference evidence="3 4" key="1">
    <citation type="submission" date="2016-10" db="EMBL/GenBank/DDBJ databases">
        <authorList>
            <person name="de Groot N.N."/>
        </authorList>
    </citation>
    <scope>NUCLEOTIDE SEQUENCE [LARGE SCALE GENOMIC DNA]</scope>
    <source>
        <strain evidence="3 4">IBRC-M10418</strain>
    </source>
</reference>
<sequence length="145" mass="15938">MATIVAELVFSLVTDLLGLVLTDVVRTVDQPGQECGPIYFIGSYRKPSMADGEQESESEAESADDETEREGERVMNRADGAEILREVAAGVENGTIDIEGENGFSVAVPERFELEVEYETTDDEAEFEVELEWQLEDGEAVPADE</sequence>
<dbReference type="NCBIfam" id="TIGR04354">
    <property type="entry name" value="amphi-Trp"/>
    <property type="match status" value="1"/>
</dbReference>
<proteinExistence type="predicted"/>
<name>A0A1H6JXJ9_9EURY</name>
<keyword evidence="4" id="KW-1185">Reference proteome</keyword>
<dbReference type="AlphaFoldDB" id="A0A1H6JXJ9"/>